<feature type="region of interest" description="Disordered" evidence="1">
    <location>
        <begin position="289"/>
        <end position="384"/>
    </location>
</feature>
<feature type="compositionally biased region" description="Basic and acidic residues" evidence="1">
    <location>
        <begin position="296"/>
        <end position="305"/>
    </location>
</feature>
<organism evidence="2 3">
    <name type="scientific">Plenodomus tracheiphilus IPT5</name>
    <dbReference type="NCBI Taxonomy" id="1408161"/>
    <lineage>
        <taxon>Eukaryota</taxon>
        <taxon>Fungi</taxon>
        <taxon>Dikarya</taxon>
        <taxon>Ascomycota</taxon>
        <taxon>Pezizomycotina</taxon>
        <taxon>Dothideomycetes</taxon>
        <taxon>Pleosporomycetidae</taxon>
        <taxon>Pleosporales</taxon>
        <taxon>Pleosporineae</taxon>
        <taxon>Leptosphaeriaceae</taxon>
        <taxon>Plenodomus</taxon>
    </lineage>
</organism>
<reference evidence="2" key="1">
    <citation type="submission" date="2020-01" db="EMBL/GenBank/DDBJ databases">
        <authorList>
            <consortium name="DOE Joint Genome Institute"/>
            <person name="Haridas S."/>
            <person name="Albert R."/>
            <person name="Binder M."/>
            <person name="Bloem J."/>
            <person name="Labutti K."/>
            <person name="Salamov A."/>
            <person name="Andreopoulos B."/>
            <person name="Baker S.E."/>
            <person name="Barry K."/>
            <person name="Bills G."/>
            <person name="Bluhm B.H."/>
            <person name="Cannon C."/>
            <person name="Castanera R."/>
            <person name="Culley D.E."/>
            <person name="Daum C."/>
            <person name="Ezra D."/>
            <person name="Gonzalez J.B."/>
            <person name="Henrissat B."/>
            <person name="Kuo A."/>
            <person name="Liang C."/>
            <person name="Lipzen A."/>
            <person name="Lutzoni F."/>
            <person name="Magnuson J."/>
            <person name="Mondo S."/>
            <person name="Nolan M."/>
            <person name="Ohm R."/>
            <person name="Pangilinan J."/>
            <person name="Park H.-J."/>
            <person name="Ramirez L."/>
            <person name="Alfaro M."/>
            <person name="Sun H."/>
            <person name="Tritt A."/>
            <person name="Yoshinaga Y."/>
            <person name="Zwiers L.-H."/>
            <person name="Turgeon B.G."/>
            <person name="Goodwin S.B."/>
            <person name="Spatafora J.W."/>
            <person name="Crous P.W."/>
            <person name="Grigoriev I.V."/>
        </authorList>
    </citation>
    <scope>NUCLEOTIDE SEQUENCE</scope>
    <source>
        <strain evidence="2">IPT5</strain>
    </source>
</reference>
<feature type="compositionally biased region" description="Polar residues" evidence="1">
    <location>
        <begin position="181"/>
        <end position="195"/>
    </location>
</feature>
<evidence type="ECO:0000313" key="2">
    <source>
        <dbReference type="EMBL" id="KAF2846020.1"/>
    </source>
</evidence>
<feature type="compositionally biased region" description="Low complexity" evidence="1">
    <location>
        <begin position="238"/>
        <end position="259"/>
    </location>
</feature>
<feature type="region of interest" description="Disordered" evidence="1">
    <location>
        <begin position="45"/>
        <end position="69"/>
    </location>
</feature>
<dbReference type="PANTHER" id="PTHR42354">
    <property type="entry name" value="C2H2-TYPE DOMAIN-CONTAINING PROTEIN"/>
    <property type="match status" value="1"/>
</dbReference>
<dbReference type="AlphaFoldDB" id="A0A6A7ART5"/>
<evidence type="ECO:0000313" key="3">
    <source>
        <dbReference type="Proteomes" id="UP000799423"/>
    </source>
</evidence>
<protein>
    <submittedName>
        <fullName evidence="2">Uncharacterized protein</fullName>
    </submittedName>
</protein>
<proteinExistence type="predicted"/>
<feature type="region of interest" description="Disordered" evidence="1">
    <location>
        <begin position="181"/>
        <end position="263"/>
    </location>
</feature>
<keyword evidence="3" id="KW-1185">Reference proteome</keyword>
<dbReference type="PANTHER" id="PTHR42354:SF1">
    <property type="entry name" value="C2H2-TYPE DOMAIN-CONTAINING PROTEIN"/>
    <property type="match status" value="1"/>
</dbReference>
<feature type="compositionally biased region" description="Polar residues" evidence="1">
    <location>
        <begin position="58"/>
        <end position="68"/>
    </location>
</feature>
<sequence>MAVGMHHASSHRAEGDAEVSSCIMEIIHAFTNGINIFKRLRERRKRRRARKEDHAPDATTSAELQLSKSLRKGPAELTETYAQCYYSGMGPQFARGDPIAHASLAETLIKLNTGLVGIIATFLNHDQKNSKSHVRLDYKSLTNLSDVSRREALHSMTQLYQRLSQSQLQLQQFSAPTCSRCGNTGHTTCSSQNTTSEKDKRKRTSSRQRVSGPVVTRMPIKTSSQPQLVVMRPKATRKYSTSSNNSSATKSPPSSAYTTPMSSPRSKYIAMAPIELPASTVVKGTMGVAPPPSRNQRIDSFDEPRPTTWPHDYKGYAPDQIHHPTSKLPNFTAAPKRHVPSGEKKSSRQASPPVSPLPIKRRMEKITPSSYTFASDSTKLGEIPQRHWTRPWDYEEAERLNTEAASKPQPIMAVSEEKLKKKGLFRKILRRGSAAGVTAKA</sequence>
<dbReference type="EMBL" id="MU006339">
    <property type="protein sequence ID" value="KAF2846020.1"/>
    <property type="molecule type" value="Genomic_DNA"/>
</dbReference>
<evidence type="ECO:0000256" key="1">
    <source>
        <dbReference type="SAM" id="MobiDB-lite"/>
    </source>
</evidence>
<accession>A0A6A7ART5</accession>
<dbReference type="OrthoDB" id="5226911at2759"/>
<dbReference type="Proteomes" id="UP000799423">
    <property type="component" value="Unassembled WGS sequence"/>
</dbReference>
<feature type="compositionally biased region" description="Polar residues" evidence="1">
    <location>
        <begin position="367"/>
        <end position="378"/>
    </location>
</feature>
<name>A0A6A7ART5_9PLEO</name>
<gene>
    <name evidence="2" type="ORF">T440DRAFT_250512</name>
</gene>